<proteinExistence type="inferred from homology"/>
<dbReference type="SUPFAM" id="SSF54211">
    <property type="entry name" value="Ribosomal protein S5 domain 2-like"/>
    <property type="match status" value="2"/>
</dbReference>
<dbReference type="InterPro" id="IPR011334">
    <property type="entry name" value="UDP-acyl_GlcNac_deAcase_C"/>
</dbReference>
<dbReference type="InterPro" id="IPR004463">
    <property type="entry name" value="UDP-acyl_GlcNac_deAcase"/>
</dbReference>
<comment type="catalytic activity">
    <reaction evidence="11 12">
        <text>a UDP-3-O-[(3R)-3-hydroxyacyl]-N-acetyl-alpha-D-glucosamine + H2O = a UDP-3-O-[(3R)-3-hydroxyacyl]-alpha-D-glucosamine + acetate</text>
        <dbReference type="Rhea" id="RHEA:67816"/>
        <dbReference type="ChEBI" id="CHEBI:15377"/>
        <dbReference type="ChEBI" id="CHEBI:30089"/>
        <dbReference type="ChEBI" id="CHEBI:137740"/>
        <dbReference type="ChEBI" id="CHEBI:173225"/>
        <dbReference type="EC" id="3.5.1.108"/>
    </reaction>
</comment>
<organism evidence="13 14">
    <name type="scientific">Fontimonas thermophila</name>
    <dbReference type="NCBI Taxonomy" id="1076937"/>
    <lineage>
        <taxon>Bacteria</taxon>
        <taxon>Pseudomonadati</taxon>
        <taxon>Pseudomonadota</taxon>
        <taxon>Gammaproteobacteria</taxon>
        <taxon>Nevskiales</taxon>
        <taxon>Nevskiaceae</taxon>
        <taxon>Fontimonas</taxon>
    </lineage>
</organism>
<sequence length="306" mass="33475">MVRQRTLKQTVRTSGIGLHSGRKVYMSLLPASPDTGIVFRRTDLSPAVEVPASAHLLREAVMCSTLVADDGTKIMTVEHLMSAFAGLGIDNCIVELSSPEVPIMDGSAGPFVYLIQSAGIHEQDAPKRFLRIRQPVQVQDGDKWARLEPYEGFRLTFSIDFRHPALRASGQSAVVDFSTTSYVREISRARTFGFMRELDALRAANLGLGASLDNVVALDEYRVVNRDGLRYEDEFVRHKILDAIGDLYLLGHPVIGAFTAYKSGHALNNKLARAVLADAAAYEIVTFETADRPAPIAFVRGSLAAA</sequence>
<evidence type="ECO:0000313" key="14">
    <source>
        <dbReference type="Proteomes" id="UP000199771"/>
    </source>
</evidence>
<feature type="active site" description="Proton donor" evidence="12">
    <location>
        <position position="265"/>
    </location>
</feature>
<dbReference type="InterPro" id="IPR015870">
    <property type="entry name" value="UDP-acyl_N-AcGlcN_deAcase_N"/>
</dbReference>
<comment type="function">
    <text evidence="2 12">Catalyzes the hydrolysis of UDP-3-O-myristoyl-N-acetylglucosamine to form UDP-3-O-myristoylglucosamine and acetate, the committed step in lipid A biosynthesis.</text>
</comment>
<evidence type="ECO:0000256" key="12">
    <source>
        <dbReference type="HAMAP-Rule" id="MF_00388"/>
    </source>
</evidence>
<comment type="pathway">
    <text evidence="3 12">Glycolipid biosynthesis; lipid IV(A) biosynthesis; lipid IV(A) from (3R)-3-hydroxytetradecanoyl-[acyl-carrier-protein] and UDP-N-acetyl-alpha-D-glucosamine: step 2/6.</text>
</comment>
<evidence type="ECO:0000256" key="1">
    <source>
        <dbReference type="ARBA" id="ARBA00001947"/>
    </source>
</evidence>
<keyword evidence="6 12" id="KW-0441">Lipid A biosynthesis</keyword>
<evidence type="ECO:0000256" key="11">
    <source>
        <dbReference type="ARBA" id="ARBA00024535"/>
    </source>
</evidence>
<evidence type="ECO:0000256" key="9">
    <source>
        <dbReference type="ARBA" id="ARBA00022833"/>
    </source>
</evidence>
<evidence type="ECO:0000256" key="7">
    <source>
        <dbReference type="ARBA" id="ARBA00022723"/>
    </source>
</evidence>
<dbReference type="EC" id="3.5.1.108" evidence="4 12"/>
<keyword evidence="5 12" id="KW-0444">Lipid biosynthesis</keyword>
<dbReference type="GO" id="GO:0009245">
    <property type="term" value="P:lipid A biosynthetic process"/>
    <property type="evidence" value="ECO:0007669"/>
    <property type="project" value="UniProtKB-UniRule"/>
</dbReference>
<evidence type="ECO:0000256" key="5">
    <source>
        <dbReference type="ARBA" id="ARBA00022516"/>
    </source>
</evidence>
<comment type="cofactor">
    <cofactor evidence="1 12">
        <name>Zn(2+)</name>
        <dbReference type="ChEBI" id="CHEBI:29105"/>
    </cofactor>
</comment>
<dbReference type="Gene3D" id="3.30.230.20">
    <property type="entry name" value="lpxc deacetylase, domain 1"/>
    <property type="match status" value="1"/>
</dbReference>
<evidence type="ECO:0000256" key="6">
    <source>
        <dbReference type="ARBA" id="ARBA00022556"/>
    </source>
</evidence>
<dbReference type="HAMAP" id="MF_00388">
    <property type="entry name" value="LpxC"/>
    <property type="match status" value="1"/>
</dbReference>
<reference evidence="13 14" key="1">
    <citation type="submission" date="2016-10" db="EMBL/GenBank/DDBJ databases">
        <authorList>
            <person name="de Groot N.N."/>
        </authorList>
    </citation>
    <scope>NUCLEOTIDE SEQUENCE [LARGE SCALE GENOMIC DNA]</scope>
    <source>
        <strain evidence="13 14">DSM 23609</strain>
    </source>
</reference>
<feature type="binding site" evidence="12">
    <location>
        <position position="79"/>
    </location>
    <ligand>
        <name>Zn(2+)</name>
        <dbReference type="ChEBI" id="CHEBI:29105"/>
    </ligand>
</feature>
<keyword evidence="9 12" id="KW-0862">Zinc</keyword>
<dbReference type="GO" id="GO:0046872">
    <property type="term" value="F:metal ion binding"/>
    <property type="evidence" value="ECO:0007669"/>
    <property type="project" value="UniProtKB-KW"/>
</dbReference>
<dbReference type="PANTHER" id="PTHR33694">
    <property type="entry name" value="UDP-3-O-ACYL-N-ACETYLGLUCOSAMINE DEACETYLASE 1, MITOCHONDRIAL-RELATED"/>
    <property type="match status" value="1"/>
</dbReference>
<keyword evidence="10 12" id="KW-0443">Lipid metabolism</keyword>
<dbReference type="InterPro" id="IPR020568">
    <property type="entry name" value="Ribosomal_Su5_D2-typ_SF"/>
</dbReference>
<feature type="binding site" evidence="12">
    <location>
        <position position="238"/>
    </location>
    <ligand>
        <name>Zn(2+)</name>
        <dbReference type="ChEBI" id="CHEBI:29105"/>
    </ligand>
</feature>
<accession>A0A1I2K7U9</accession>
<protein>
    <recommendedName>
        <fullName evidence="4 12">UDP-3-O-acyl-N-acetylglucosamine deacetylase</fullName>
        <shortName evidence="12">UDP-3-O-acyl-GlcNAc deacetylase</shortName>
        <ecNumber evidence="4 12">3.5.1.108</ecNumber>
    </recommendedName>
    <alternativeName>
        <fullName evidence="12">UDP-3-O-[R-3-hydroxymyristoyl]-N-acetylglucosamine deacetylase</fullName>
    </alternativeName>
</protein>
<name>A0A1I2K7U9_9GAMM</name>
<evidence type="ECO:0000256" key="4">
    <source>
        <dbReference type="ARBA" id="ARBA00012745"/>
    </source>
</evidence>
<dbReference type="GO" id="GO:0103117">
    <property type="term" value="F:UDP-3-O-acyl-N-acetylglucosamine deacetylase activity"/>
    <property type="evidence" value="ECO:0007669"/>
    <property type="project" value="UniProtKB-UniRule"/>
</dbReference>
<evidence type="ECO:0000256" key="10">
    <source>
        <dbReference type="ARBA" id="ARBA00023098"/>
    </source>
</evidence>
<dbReference type="OrthoDB" id="9802746at2"/>
<keyword evidence="8 12" id="KW-0378">Hydrolase</keyword>
<dbReference type="AlphaFoldDB" id="A0A1I2K7U9"/>
<dbReference type="PANTHER" id="PTHR33694:SF1">
    <property type="entry name" value="UDP-3-O-ACYL-N-ACETYLGLUCOSAMINE DEACETYLASE 1, MITOCHONDRIAL-RELATED"/>
    <property type="match status" value="1"/>
</dbReference>
<dbReference type="RefSeq" id="WP_091535020.1">
    <property type="nucleotide sequence ID" value="NZ_FOOC01000012.1"/>
</dbReference>
<dbReference type="Pfam" id="PF03331">
    <property type="entry name" value="LpxC"/>
    <property type="match status" value="1"/>
</dbReference>
<evidence type="ECO:0000256" key="3">
    <source>
        <dbReference type="ARBA" id="ARBA00005002"/>
    </source>
</evidence>
<dbReference type="Gene3D" id="3.30.1700.10">
    <property type="entry name" value="lpxc deacetylase, domain 2"/>
    <property type="match status" value="1"/>
</dbReference>
<comment type="similarity">
    <text evidence="12">Belongs to the LpxC family.</text>
</comment>
<evidence type="ECO:0000313" key="13">
    <source>
        <dbReference type="EMBL" id="SFF60966.1"/>
    </source>
</evidence>
<dbReference type="GO" id="GO:0016020">
    <property type="term" value="C:membrane"/>
    <property type="evidence" value="ECO:0007669"/>
    <property type="project" value="GOC"/>
</dbReference>
<keyword evidence="14" id="KW-1185">Reference proteome</keyword>
<dbReference type="NCBIfam" id="TIGR00325">
    <property type="entry name" value="lpxC"/>
    <property type="match status" value="1"/>
</dbReference>
<evidence type="ECO:0000256" key="2">
    <source>
        <dbReference type="ARBA" id="ARBA00002923"/>
    </source>
</evidence>
<dbReference type="UniPathway" id="UPA00359">
    <property type="reaction ID" value="UER00478"/>
</dbReference>
<evidence type="ECO:0000256" key="8">
    <source>
        <dbReference type="ARBA" id="ARBA00022801"/>
    </source>
</evidence>
<dbReference type="Proteomes" id="UP000199771">
    <property type="component" value="Unassembled WGS sequence"/>
</dbReference>
<gene>
    <name evidence="12" type="primary">lpxC</name>
    <name evidence="13" type="ORF">SAMN04488120_11225</name>
</gene>
<dbReference type="STRING" id="1076937.SAMN04488120_11225"/>
<keyword evidence="7 12" id="KW-0479">Metal-binding</keyword>
<feature type="binding site" evidence="12">
    <location>
        <position position="242"/>
    </location>
    <ligand>
        <name>Zn(2+)</name>
        <dbReference type="ChEBI" id="CHEBI:29105"/>
    </ligand>
</feature>
<dbReference type="EMBL" id="FOOC01000012">
    <property type="protein sequence ID" value="SFF60966.1"/>
    <property type="molecule type" value="Genomic_DNA"/>
</dbReference>